<name>A0AAU7VNX0_9FIRM</name>
<evidence type="ECO:0000256" key="1">
    <source>
        <dbReference type="ARBA" id="ARBA00006611"/>
    </source>
</evidence>
<dbReference type="GO" id="GO:0005524">
    <property type="term" value="F:ATP binding"/>
    <property type="evidence" value="ECO:0007669"/>
    <property type="project" value="InterPro"/>
</dbReference>
<evidence type="ECO:0000259" key="2">
    <source>
        <dbReference type="PROSITE" id="PS00662"/>
    </source>
</evidence>
<reference evidence="3" key="2">
    <citation type="submission" date="2024-06" db="EMBL/GenBank/DDBJ databases">
        <authorList>
            <person name="Petrova K.O."/>
            <person name="Toshchakov S.V."/>
            <person name="Boltjanskaja Y.V."/>
            <person name="Kevbrin V."/>
        </authorList>
    </citation>
    <scope>NUCLEOTIDE SEQUENCE</scope>
    <source>
        <strain evidence="3">Z-910T</strain>
    </source>
</reference>
<reference evidence="3" key="1">
    <citation type="journal article" date="2013" name="Extremophiles">
        <title>Proteinivorax tanatarense gen. nov., sp. nov., an anaerobic, haloalkaliphilic, proteolytic bacterium isolated from a decaying algal bloom, and proposal of Proteinivoraceae fam. nov.</title>
        <authorList>
            <person name="Kevbrin V."/>
            <person name="Boltyanskaya Y."/>
            <person name="Zhilina T."/>
            <person name="Kolganova T."/>
            <person name="Lavrentjeva E."/>
            <person name="Kuznetsov B."/>
        </authorList>
    </citation>
    <scope>NUCLEOTIDE SEQUENCE</scope>
    <source>
        <strain evidence="3">Z-910T</strain>
    </source>
</reference>
<dbReference type="CDD" id="cd01131">
    <property type="entry name" value="PilT"/>
    <property type="match status" value="1"/>
</dbReference>
<dbReference type="Pfam" id="PF00437">
    <property type="entry name" value="T2SSE"/>
    <property type="match status" value="1"/>
</dbReference>
<dbReference type="InterPro" id="IPR006321">
    <property type="entry name" value="PilT/PilU"/>
</dbReference>
<dbReference type="SUPFAM" id="SSF52540">
    <property type="entry name" value="P-loop containing nucleoside triphosphate hydrolases"/>
    <property type="match status" value="1"/>
</dbReference>
<protein>
    <submittedName>
        <fullName evidence="3">PilT/PilU family type 4a pilus ATPase</fullName>
    </submittedName>
</protein>
<dbReference type="Gene3D" id="3.40.50.300">
    <property type="entry name" value="P-loop containing nucleotide triphosphate hydrolases"/>
    <property type="match status" value="1"/>
</dbReference>
<dbReference type="Gene3D" id="3.30.450.90">
    <property type="match status" value="1"/>
</dbReference>
<dbReference type="NCBIfam" id="TIGR01420">
    <property type="entry name" value="pilT_fam"/>
    <property type="match status" value="1"/>
</dbReference>
<dbReference type="RefSeq" id="WP_350344532.1">
    <property type="nucleotide sequence ID" value="NZ_CP158367.1"/>
</dbReference>
<accession>A0AAU7VNX0</accession>
<evidence type="ECO:0000313" key="3">
    <source>
        <dbReference type="EMBL" id="XBX75795.1"/>
    </source>
</evidence>
<dbReference type="SMART" id="SM00382">
    <property type="entry name" value="AAA"/>
    <property type="match status" value="1"/>
</dbReference>
<dbReference type="AlphaFoldDB" id="A0AAU7VNX0"/>
<dbReference type="EMBL" id="CP158367">
    <property type="protein sequence ID" value="XBX75795.1"/>
    <property type="molecule type" value="Genomic_DNA"/>
</dbReference>
<dbReference type="InterPro" id="IPR050921">
    <property type="entry name" value="T4SS_GSP_E_ATPase"/>
</dbReference>
<proteinExistence type="inferred from homology"/>
<dbReference type="InterPro" id="IPR001482">
    <property type="entry name" value="T2SS/T4SS_dom"/>
</dbReference>
<organism evidence="3">
    <name type="scientific">Proteinivorax tanatarense</name>
    <dbReference type="NCBI Taxonomy" id="1260629"/>
    <lineage>
        <taxon>Bacteria</taxon>
        <taxon>Bacillati</taxon>
        <taxon>Bacillota</taxon>
        <taxon>Clostridia</taxon>
        <taxon>Eubacteriales</taxon>
        <taxon>Proteinivoracaceae</taxon>
        <taxon>Proteinivorax</taxon>
    </lineage>
</organism>
<gene>
    <name evidence="3" type="ORF">PRVXT_000951</name>
</gene>
<feature type="domain" description="Bacterial type II secretion system protein E" evidence="2">
    <location>
        <begin position="188"/>
        <end position="202"/>
    </location>
</feature>
<dbReference type="GO" id="GO:0016887">
    <property type="term" value="F:ATP hydrolysis activity"/>
    <property type="evidence" value="ECO:0007669"/>
    <property type="project" value="InterPro"/>
</dbReference>
<dbReference type="InterPro" id="IPR003593">
    <property type="entry name" value="AAA+_ATPase"/>
</dbReference>
<dbReference type="InterPro" id="IPR027417">
    <property type="entry name" value="P-loop_NTPase"/>
</dbReference>
<comment type="similarity">
    <text evidence="1">Belongs to the GSP E family.</text>
</comment>
<dbReference type="PROSITE" id="PS00662">
    <property type="entry name" value="T2SP_E"/>
    <property type="match status" value="1"/>
</dbReference>
<dbReference type="PANTHER" id="PTHR30486:SF16">
    <property type="entry name" value="TWITCHING MOTILITY PROTEIN PILT"/>
    <property type="match status" value="1"/>
</dbReference>
<dbReference type="PANTHER" id="PTHR30486">
    <property type="entry name" value="TWITCHING MOTILITY PROTEIN PILT"/>
    <property type="match status" value="1"/>
</dbReference>
<sequence>MKEFHKLLETAVEKEASDLHIREGLPAVYRIDGTIKKNGDVIKKEQIIKWCRSLTGDINNLYQKDFSYEIEKVARFRINVYKQMNSFSMAVRIIPSQIPPLSTLNLPDTMEKLCKLKQGLVLVTGITGSGKSTTLASMVNEVNKTAKNHIITLEDPIEYIHECNLSLINQREKGAHFQKFSEGLSAAMRQDPDVILVGEMRDLETISTALTAAETGHLVLATLHTQRAHQSIDRIIDVFPPHQQGQIRIQLASTLKAVLTQQLVPKTYGGRAAVAELMECNTAIKTLIREGKTHQIPSIIQTNSTMITYEKSLENLYNQGEIDEQTFHMFSVGG</sequence>